<sequence length="303" mass="32562">MAGIDTYTQLRQAEDVQDVIYDVSPVDNPVASMSRTMRATGKIHQWTEDAIAAAAANRAIEGAAAGSDTSTAVAEKLNYCQIMTKVAEVTGTLEAVDKYGRDSEMAYQLEKRYKELANDEELAIVGAPGGTRQAGTAGAAGTARQMKSLHSQLDASVSKDAAAVTTVVNLEKMLLDAHQATWAAGGNPAYLVTDGTRARHISAMAYSAGRTRQFGNVTSIVNVIDLYVSNYGQLDVVLDRNIDDCYLLLDFNYLATPVLRPTQDDMMAKSGDSEKRLILRESTFAVLNSKAHAMIDNIAAVLT</sequence>
<evidence type="ECO:0000313" key="4">
    <source>
        <dbReference type="EMBL" id="CAB4200423.1"/>
    </source>
</evidence>
<reference evidence="3" key="1">
    <citation type="submission" date="2020-05" db="EMBL/GenBank/DDBJ databases">
        <authorList>
            <person name="Chiriac C."/>
            <person name="Salcher M."/>
            <person name="Ghai R."/>
            <person name="Kavagutti S V."/>
        </authorList>
    </citation>
    <scope>NUCLEOTIDE SEQUENCE</scope>
</reference>
<dbReference type="EMBL" id="LR797110">
    <property type="protein sequence ID" value="CAB4187137.1"/>
    <property type="molecule type" value="Genomic_DNA"/>
</dbReference>
<dbReference type="InterPro" id="IPR035198">
    <property type="entry name" value="SU10_MCP"/>
</dbReference>
<evidence type="ECO:0008006" key="5">
    <source>
        <dbReference type="Google" id="ProtNLM"/>
    </source>
</evidence>
<protein>
    <recommendedName>
        <fullName evidence="5">Major capsid protein</fullName>
    </recommendedName>
</protein>
<accession>A0A6J5QX47</accession>
<organism evidence="3">
    <name type="scientific">uncultured Caudovirales phage</name>
    <dbReference type="NCBI Taxonomy" id="2100421"/>
    <lineage>
        <taxon>Viruses</taxon>
        <taxon>Duplodnaviria</taxon>
        <taxon>Heunggongvirae</taxon>
        <taxon>Uroviricota</taxon>
        <taxon>Caudoviricetes</taxon>
        <taxon>Peduoviridae</taxon>
        <taxon>Maltschvirus</taxon>
        <taxon>Maltschvirus maltsch</taxon>
    </lineage>
</organism>
<gene>
    <name evidence="2" type="ORF">UFOVP1008_44</name>
    <name evidence="3" type="ORF">UFOVP1160_2</name>
    <name evidence="4" type="ORF">UFOVP1352_48</name>
    <name evidence="1" type="ORF">UFOVP498_52</name>
</gene>
<dbReference type="Pfam" id="PF17236">
    <property type="entry name" value="SU10_MCP"/>
    <property type="match status" value="1"/>
</dbReference>
<evidence type="ECO:0000313" key="2">
    <source>
        <dbReference type="EMBL" id="CAB4177752.1"/>
    </source>
</evidence>
<dbReference type="EMBL" id="LR797301">
    <property type="protein sequence ID" value="CAB4200423.1"/>
    <property type="molecule type" value="Genomic_DNA"/>
</dbReference>
<evidence type="ECO:0000313" key="1">
    <source>
        <dbReference type="EMBL" id="CAB4146703.1"/>
    </source>
</evidence>
<evidence type="ECO:0000313" key="3">
    <source>
        <dbReference type="EMBL" id="CAB4187137.1"/>
    </source>
</evidence>
<proteinExistence type="predicted"/>
<dbReference type="EMBL" id="LR796954">
    <property type="protein sequence ID" value="CAB4177752.1"/>
    <property type="molecule type" value="Genomic_DNA"/>
</dbReference>
<dbReference type="EMBL" id="LR796467">
    <property type="protein sequence ID" value="CAB4146703.1"/>
    <property type="molecule type" value="Genomic_DNA"/>
</dbReference>
<name>A0A6J5QX47_9CAUD</name>